<proteinExistence type="predicted"/>
<protein>
    <submittedName>
        <fullName evidence="1">Uncharacterized protein</fullName>
    </submittedName>
</protein>
<accession>A0AAV8Z0A1</accession>
<name>A0AAV8Z0A1_9CUCU</name>
<evidence type="ECO:0000313" key="2">
    <source>
        <dbReference type="Proteomes" id="UP001162162"/>
    </source>
</evidence>
<sequence>MTTRKRGKATILTDTPEKNALAEEQERAKKNRFKQIDSNKTKAVKRKVLQESESSSSDDECFCLICCEAFSEKPVY</sequence>
<organism evidence="1 2">
    <name type="scientific">Aromia moschata</name>
    <dbReference type="NCBI Taxonomy" id="1265417"/>
    <lineage>
        <taxon>Eukaryota</taxon>
        <taxon>Metazoa</taxon>
        <taxon>Ecdysozoa</taxon>
        <taxon>Arthropoda</taxon>
        <taxon>Hexapoda</taxon>
        <taxon>Insecta</taxon>
        <taxon>Pterygota</taxon>
        <taxon>Neoptera</taxon>
        <taxon>Endopterygota</taxon>
        <taxon>Coleoptera</taxon>
        <taxon>Polyphaga</taxon>
        <taxon>Cucujiformia</taxon>
        <taxon>Chrysomeloidea</taxon>
        <taxon>Cerambycidae</taxon>
        <taxon>Cerambycinae</taxon>
        <taxon>Callichromatini</taxon>
        <taxon>Aromia</taxon>
    </lineage>
</organism>
<evidence type="ECO:0000313" key="1">
    <source>
        <dbReference type="EMBL" id="KAJ8956464.1"/>
    </source>
</evidence>
<keyword evidence="2" id="KW-1185">Reference proteome</keyword>
<dbReference type="AlphaFoldDB" id="A0AAV8Z0A1"/>
<reference evidence="1" key="1">
    <citation type="journal article" date="2023" name="Insect Mol. Biol.">
        <title>Genome sequencing provides insights into the evolution of gene families encoding plant cell wall-degrading enzymes in longhorned beetles.</title>
        <authorList>
            <person name="Shin N.R."/>
            <person name="Okamura Y."/>
            <person name="Kirsch R."/>
            <person name="Pauchet Y."/>
        </authorList>
    </citation>
    <scope>NUCLEOTIDE SEQUENCE</scope>
    <source>
        <strain evidence="1">AMC_N1</strain>
    </source>
</reference>
<gene>
    <name evidence="1" type="ORF">NQ318_010778</name>
</gene>
<dbReference type="Proteomes" id="UP001162162">
    <property type="component" value="Unassembled WGS sequence"/>
</dbReference>
<dbReference type="EMBL" id="JAPWTK010000030">
    <property type="protein sequence ID" value="KAJ8956464.1"/>
    <property type="molecule type" value="Genomic_DNA"/>
</dbReference>
<comment type="caution">
    <text evidence="1">The sequence shown here is derived from an EMBL/GenBank/DDBJ whole genome shotgun (WGS) entry which is preliminary data.</text>
</comment>